<evidence type="ECO:0000259" key="2">
    <source>
        <dbReference type="Pfam" id="PF01266"/>
    </source>
</evidence>
<keyword evidence="4" id="KW-1185">Reference proteome</keyword>
<dbReference type="InterPro" id="IPR036188">
    <property type="entry name" value="FAD/NAD-bd_sf"/>
</dbReference>
<protein>
    <submittedName>
        <fullName evidence="3">FAD-binding oxidoreductase</fullName>
    </submittedName>
</protein>
<accession>A0ABP3YLR2</accession>
<gene>
    <name evidence="3" type="ORF">GCM10009559_54790</name>
</gene>
<dbReference type="Pfam" id="PF01266">
    <property type="entry name" value="DAO"/>
    <property type="match status" value="1"/>
</dbReference>
<dbReference type="InterPro" id="IPR006076">
    <property type="entry name" value="FAD-dep_OxRdtase"/>
</dbReference>
<dbReference type="Gene3D" id="3.30.9.10">
    <property type="entry name" value="D-Amino Acid Oxidase, subunit A, domain 2"/>
    <property type="match status" value="1"/>
</dbReference>
<feature type="domain" description="FAD dependent oxidoreductase" evidence="2">
    <location>
        <begin position="2"/>
        <end position="349"/>
    </location>
</feature>
<name>A0ABP3YLR2_9PSEU</name>
<dbReference type="Proteomes" id="UP001499967">
    <property type="component" value="Unassembled WGS sequence"/>
</dbReference>
<dbReference type="SUPFAM" id="SSF51905">
    <property type="entry name" value="FAD/NAD(P)-binding domain"/>
    <property type="match status" value="1"/>
</dbReference>
<dbReference type="EMBL" id="BAAAHP010000170">
    <property type="protein sequence ID" value="GAA0896376.1"/>
    <property type="molecule type" value="Genomic_DNA"/>
</dbReference>
<dbReference type="PANTHER" id="PTHR13847">
    <property type="entry name" value="SARCOSINE DEHYDROGENASE-RELATED"/>
    <property type="match status" value="1"/>
</dbReference>
<sequence>MKVIVVGAGVIGASVARSLALAGQKVVVLDRRGVGAGTTSTSFAWTNANRKLDPNYYRINLAGMDEHGVLARELPGEPAYFPSGGLQWADDATRSGLVRNVERLQDAGYPARWVDRDEAGRIAGDIRIPASATAIAHFPTEGYVRPDRLVENLLADAVRHAAVVEIAEVASFADGPAQASVTLTDGRTCTADRVVLASGRWTDRLAAGSGFDVPMITDTGPGSPIIGLLGYVRSPRIDLRCVIHTPGLNLRPGAGRPTVLQALDLNPQVDPASPPDPGGELARALGDRLARLLQPADPAPEIDLRVGLRSLPADGNTIAGYVSPDSRVYCVVSHGGITLAPLLGRLVASEITTDASEDLLAAFRPSRFAGLERSEIPVPVRPATLGEQ</sequence>
<dbReference type="RefSeq" id="WP_343944484.1">
    <property type="nucleotide sequence ID" value="NZ_BAAAHP010000170.1"/>
</dbReference>
<organism evidence="3 4">
    <name type="scientific">Pseudonocardia zijingensis</name>
    <dbReference type="NCBI Taxonomy" id="153376"/>
    <lineage>
        <taxon>Bacteria</taxon>
        <taxon>Bacillati</taxon>
        <taxon>Actinomycetota</taxon>
        <taxon>Actinomycetes</taxon>
        <taxon>Pseudonocardiales</taxon>
        <taxon>Pseudonocardiaceae</taxon>
        <taxon>Pseudonocardia</taxon>
    </lineage>
</organism>
<evidence type="ECO:0000256" key="1">
    <source>
        <dbReference type="ARBA" id="ARBA00023002"/>
    </source>
</evidence>
<reference evidence="4" key="1">
    <citation type="journal article" date="2019" name="Int. J. Syst. Evol. Microbiol.">
        <title>The Global Catalogue of Microorganisms (GCM) 10K type strain sequencing project: providing services to taxonomists for standard genome sequencing and annotation.</title>
        <authorList>
            <consortium name="The Broad Institute Genomics Platform"/>
            <consortium name="The Broad Institute Genome Sequencing Center for Infectious Disease"/>
            <person name="Wu L."/>
            <person name="Ma J."/>
        </authorList>
    </citation>
    <scope>NUCLEOTIDE SEQUENCE [LARGE SCALE GENOMIC DNA]</scope>
    <source>
        <strain evidence="4">JCM 11117</strain>
    </source>
</reference>
<dbReference type="Gene3D" id="3.50.50.60">
    <property type="entry name" value="FAD/NAD(P)-binding domain"/>
    <property type="match status" value="1"/>
</dbReference>
<evidence type="ECO:0000313" key="4">
    <source>
        <dbReference type="Proteomes" id="UP001499967"/>
    </source>
</evidence>
<proteinExistence type="predicted"/>
<evidence type="ECO:0000313" key="3">
    <source>
        <dbReference type="EMBL" id="GAA0896376.1"/>
    </source>
</evidence>
<comment type="caution">
    <text evidence="3">The sequence shown here is derived from an EMBL/GenBank/DDBJ whole genome shotgun (WGS) entry which is preliminary data.</text>
</comment>
<dbReference type="PANTHER" id="PTHR13847:SF289">
    <property type="entry name" value="GLYCINE OXIDASE"/>
    <property type="match status" value="1"/>
</dbReference>
<keyword evidence="1" id="KW-0560">Oxidoreductase</keyword>